<protein>
    <submittedName>
        <fullName evidence="2">Uncharacterized protein</fullName>
    </submittedName>
</protein>
<evidence type="ECO:0000256" key="1">
    <source>
        <dbReference type="SAM" id="Phobius"/>
    </source>
</evidence>
<name>A0A739WL74_SALET</name>
<reference evidence="2" key="1">
    <citation type="journal article" date="2018" name="Genome Biol.">
        <title>SKESA: strategic k-mer extension for scrupulous assemblies.</title>
        <authorList>
            <person name="Souvorov A."/>
            <person name="Agarwala R."/>
            <person name="Lipman D.J."/>
        </authorList>
    </citation>
    <scope>NUCLEOTIDE SEQUENCE</scope>
    <source>
        <strain evidence="2">ID120403</strain>
    </source>
</reference>
<evidence type="ECO:0000313" key="2">
    <source>
        <dbReference type="EMBL" id="HAE9821200.1"/>
    </source>
</evidence>
<gene>
    <name evidence="2" type="ORF">G4X15_002893</name>
</gene>
<reference evidence="2" key="2">
    <citation type="submission" date="2018-07" db="EMBL/GenBank/DDBJ databases">
        <authorList>
            <consortium name="NCBI Pathogen Detection Project"/>
        </authorList>
    </citation>
    <scope>NUCLEOTIDE SEQUENCE</scope>
    <source>
        <strain evidence="2">ID120403</strain>
    </source>
</reference>
<keyword evidence="1" id="KW-1133">Transmembrane helix</keyword>
<accession>A0A739WL74</accession>
<organism evidence="2">
    <name type="scientific">Salmonella enterica subsp. enterica serovar Heidelberg</name>
    <dbReference type="NCBI Taxonomy" id="611"/>
    <lineage>
        <taxon>Bacteria</taxon>
        <taxon>Pseudomonadati</taxon>
        <taxon>Pseudomonadota</taxon>
        <taxon>Gammaproteobacteria</taxon>
        <taxon>Enterobacterales</taxon>
        <taxon>Enterobacteriaceae</taxon>
        <taxon>Salmonella</taxon>
    </lineage>
</organism>
<feature type="non-terminal residue" evidence="2">
    <location>
        <position position="1"/>
    </location>
</feature>
<comment type="caution">
    <text evidence="2">The sequence shown here is derived from an EMBL/GenBank/DDBJ whole genome shotgun (WGS) entry which is preliminary data.</text>
</comment>
<feature type="transmembrane region" description="Helical" evidence="1">
    <location>
        <begin position="12"/>
        <end position="32"/>
    </location>
</feature>
<keyword evidence="1" id="KW-0472">Membrane</keyword>
<keyword evidence="1" id="KW-0812">Transmembrane</keyword>
<proteinExistence type="predicted"/>
<sequence>ADCMNSKYFREVFFVSVVVILLFYLVLFAASAHAEGGFSSGGIGLFMTGTREMLL</sequence>
<dbReference type="AlphaFoldDB" id="A0A739WL74"/>
<dbReference type="EMBL" id="DAATRN010000074">
    <property type="protein sequence ID" value="HAE9821200.1"/>
    <property type="molecule type" value="Genomic_DNA"/>
</dbReference>